<dbReference type="PANTHER" id="PTHR42771">
    <property type="entry name" value="IRON(3+)-HYDROXAMATE IMPORT ATP-BINDING PROTEIN FHUC"/>
    <property type="match status" value="1"/>
</dbReference>
<name>A0ABX0NXJ0_9BURK</name>
<keyword evidence="10" id="KW-1185">Reference proteome</keyword>
<dbReference type="RefSeq" id="WP_166879945.1">
    <property type="nucleotide sequence ID" value="NZ_WHJH01000032.1"/>
</dbReference>
<feature type="domain" description="AAA+ ATPase" evidence="8">
    <location>
        <begin position="39"/>
        <end position="215"/>
    </location>
</feature>
<evidence type="ECO:0000313" key="9">
    <source>
        <dbReference type="EMBL" id="NHZ91630.1"/>
    </source>
</evidence>
<keyword evidence="2" id="KW-0813">Transport</keyword>
<dbReference type="Pfam" id="PF13304">
    <property type="entry name" value="AAA_21"/>
    <property type="match status" value="1"/>
</dbReference>
<keyword evidence="5" id="KW-0408">Iron</keyword>
<organism evidence="9 10">
    <name type="scientific">Massilia mucilaginosa</name>
    <dbReference type="NCBI Taxonomy" id="2609282"/>
    <lineage>
        <taxon>Bacteria</taxon>
        <taxon>Pseudomonadati</taxon>
        <taxon>Pseudomonadota</taxon>
        <taxon>Betaproteobacteria</taxon>
        <taxon>Burkholderiales</taxon>
        <taxon>Oxalobacteraceae</taxon>
        <taxon>Telluria group</taxon>
        <taxon>Massilia</taxon>
    </lineage>
</organism>
<dbReference type="EMBL" id="WHJH01000032">
    <property type="protein sequence ID" value="NHZ91630.1"/>
    <property type="molecule type" value="Genomic_DNA"/>
</dbReference>
<evidence type="ECO:0000256" key="4">
    <source>
        <dbReference type="ARBA" id="ARBA00022496"/>
    </source>
</evidence>
<dbReference type="InterPro" id="IPR003593">
    <property type="entry name" value="AAA+_ATPase"/>
</dbReference>
<comment type="caution">
    <text evidence="9">The sequence shown here is derived from an EMBL/GenBank/DDBJ whole genome shotgun (WGS) entry which is preliminary data.</text>
</comment>
<evidence type="ECO:0000256" key="1">
    <source>
        <dbReference type="ARBA" id="ARBA00004202"/>
    </source>
</evidence>
<evidence type="ECO:0000256" key="3">
    <source>
        <dbReference type="ARBA" id="ARBA00022475"/>
    </source>
</evidence>
<keyword evidence="3" id="KW-1003">Cell membrane</keyword>
<reference evidence="9 10" key="1">
    <citation type="submission" date="2019-10" db="EMBL/GenBank/DDBJ databases">
        <title>Taxonomy of Antarctic Massilia spp.: description of Massilia rubra sp. nov., Massilia aquatica sp. nov., Massilia mucilaginosa sp. nov., Massilia frigida sp. nov. isolated from streams, lakes and regoliths.</title>
        <authorList>
            <person name="Holochova P."/>
            <person name="Sedlacek I."/>
            <person name="Kralova S."/>
            <person name="Maslanova I."/>
            <person name="Busse H.-J."/>
            <person name="Stankova E."/>
            <person name="Vrbovska V."/>
            <person name="Kovarovic V."/>
            <person name="Bartak M."/>
            <person name="Svec P."/>
            <person name="Pantucek R."/>
        </authorList>
    </citation>
    <scope>NUCLEOTIDE SEQUENCE [LARGE SCALE GENOMIC DNA]</scope>
    <source>
        <strain evidence="9 10">CCM 8733</strain>
    </source>
</reference>
<evidence type="ECO:0000256" key="7">
    <source>
        <dbReference type="ARBA" id="ARBA00023136"/>
    </source>
</evidence>
<proteinExistence type="predicted"/>
<evidence type="ECO:0000313" key="10">
    <source>
        <dbReference type="Proteomes" id="UP000609726"/>
    </source>
</evidence>
<dbReference type="Gene3D" id="3.40.50.300">
    <property type="entry name" value="P-loop containing nucleotide triphosphate hydrolases"/>
    <property type="match status" value="2"/>
</dbReference>
<accession>A0ABX0NXJ0</accession>
<keyword evidence="4" id="KW-0410">Iron transport</keyword>
<protein>
    <submittedName>
        <fullName evidence="9">AAA family ATPase</fullName>
    </submittedName>
</protein>
<dbReference type="InterPro" id="IPR038729">
    <property type="entry name" value="Rad50/SbcC_AAA"/>
</dbReference>
<sequence length="248" mass="27972">MISTQYVSRIALLRERVDSFERYPFCLPAVRSLHELALHSKVTFVIGENGAGKSTLLEAIAVSLGFNAEGGTKNFRFGTRRSHSELHEYLRVSKGFRRWRDGFFLRAESFFNVATEIERLDEGAGGPRIIDSYGGVSLHEQSHGESFLALMTERFGGKGLYILDEPEAALSPQRQLAVLSRMHDLVLDDSQFIVATHSPILMAYPGARIYQCGADGISEVAYEDTEHFQVTRDFLLNPERTLRELLKR</sequence>
<gene>
    <name evidence="9" type="ORF">F2P45_21855</name>
</gene>
<keyword evidence="7" id="KW-0472">Membrane</keyword>
<dbReference type="InterPro" id="IPR027417">
    <property type="entry name" value="P-loop_NTPase"/>
</dbReference>
<dbReference type="Proteomes" id="UP000609726">
    <property type="component" value="Unassembled WGS sequence"/>
</dbReference>
<dbReference type="PANTHER" id="PTHR42771:SF2">
    <property type="entry name" value="IRON(3+)-HYDROXAMATE IMPORT ATP-BINDING PROTEIN FHUC"/>
    <property type="match status" value="1"/>
</dbReference>
<dbReference type="SMART" id="SM00382">
    <property type="entry name" value="AAA"/>
    <property type="match status" value="1"/>
</dbReference>
<keyword evidence="6" id="KW-0406">Ion transport</keyword>
<dbReference type="Pfam" id="PF13476">
    <property type="entry name" value="AAA_23"/>
    <property type="match status" value="1"/>
</dbReference>
<comment type="subcellular location">
    <subcellularLocation>
        <location evidence="1">Cell membrane</location>
        <topology evidence="1">Peripheral membrane protein</topology>
    </subcellularLocation>
</comment>
<evidence type="ECO:0000256" key="6">
    <source>
        <dbReference type="ARBA" id="ARBA00023065"/>
    </source>
</evidence>
<evidence type="ECO:0000256" key="5">
    <source>
        <dbReference type="ARBA" id="ARBA00023004"/>
    </source>
</evidence>
<evidence type="ECO:0000259" key="8">
    <source>
        <dbReference type="SMART" id="SM00382"/>
    </source>
</evidence>
<dbReference type="InterPro" id="IPR051535">
    <property type="entry name" value="Siderophore_ABC-ATPase"/>
</dbReference>
<evidence type="ECO:0000256" key="2">
    <source>
        <dbReference type="ARBA" id="ARBA00022448"/>
    </source>
</evidence>
<dbReference type="SUPFAM" id="SSF52540">
    <property type="entry name" value="P-loop containing nucleoside triphosphate hydrolases"/>
    <property type="match status" value="1"/>
</dbReference>
<dbReference type="InterPro" id="IPR003959">
    <property type="entry name" value="ATPase_AAA_core"/>
</dbReference>